<dbReference type="Gramene" id="PSR98027">
    <property type="protein sequence ID" value="PSR98027"/>
    <property type="gene ID" value="CEY00_Acc24617"/>
</dbReference>
<accession>A0A2R6PW63</accession>
<proteinExistence type="predicted"/>
<keyword evidence="3" id="KW-1185">Reference proteome</keyword>
<dbReference type="PANTHER" id="PTHR31238">
    <property type="entry name" value="GERMIN-LIKE PROTEIN SUBFAMILY 3 MEMBER 3"/>
    <property type="match status" value="1"/>
</dbReference>
<protein>
    <submittedName>
        <fullName evidence="2">Germin-like protein</fullName>
    </submittedName>
</protein>
<dbReference type="Proteomes" id="UP000241394">
    <property type="component" value="Chromosome LG22"/>
</dbReference>
<evidence type="ECO:0000313" key="2">
    <source>
        <dbReference type="EMBL" id="PSR98027.1"/>
    </source>
</evidence>
<comment type="caution">
    <text evidence="2">The sequence shown here is derived from an EMBL/GenBank/DDBJ whole genome shotgun (WGS) entry which is preliminary data.</text>
</comment>
<name>A0A2R6PW63_ACTCC</name>
<dbReference type="InterPro" id="IPR006045">
    <property type="entry name" value="Cupin_1"/>
</dbReference>
<evidence type="ECO:0000313" key="3">
    <source>
        <dbReference type="Proteomes" id="UP000241394"/>
    </source>
</evidence>
<dbReference type="AlphaFoldDB" id="A0A2R6PW63"/>
<dbReference type="Gene3D" id="2.60.120.10">
    <property type="entry name" value="Jelly Rolls"/>
    <property type="match status" value="1"/>
</dbReference>
<dbReference type="STRING" id="1590841.A0A2R6PW63"/>
<gene>
    <name evidence="2" type="ORF">CEY00_Acc24617</name>
</gene>
<dbReference type="SUPFAM" id="SSF51182">
    <property type="entry name" value="RmlC-like cupins"/>
    <property type="match status" value="1"/>
</dbReference>
<organism evidence="2 3">
    <name type="scientific">Actinidia chinensis var. chinensis</name>
    <name type="common">Chinese soft-hair kiwi</name>
    <dbReference type="NCBI Taxonomy" id="1590841"/>
    <lineage>
        <taxon>Eukaryota</taxon>
        <taxon>Viridiplantae</taxon>
        <taxon>Streptophyta</taxon>
        <taxon>Embryophyta</taxon>
        <taxon>Tracheophyta</taxon>
        <taxon>Spermatophyta</taxon>
        <taxon>Magnoliopsida</taxon>
        <taxon>eudicotyledons</taxon>
        <taxon>Gunneridae</taxon>
        <taxon>Pentapetalae</taxon>
        <taxon>asterids</taxon>
        <taxon>Ericales</taxon>
        <taxon>Actinidiaceae</taxon>
        <taxon>Actinidia</taxon>
    </lineage>
</organism>
<feature type="domain" description="Cupin type-1" evidence="1">
    <location>
        <begin position="19"/>
        <end position="77"/>
    </location>
</feature>
<dbReference type="Pfam" id="PF00190">
    <property type="entry name" value="Cupin_1"/>
    <property type="match status" value="1"/>
</dbReference>
<dbReference type="EMBL" id="NKQK01000022">
    <property type="protein sequence ID" value="PSR98027.1"/>
    <property type="molecule type" value="Genomic_DNA"/>
</dbReference>
<dbReference type="InterPro" id="IPR014710">
    <property type="entry name" value="RmlC-like_jellyroll"/>
</dbReference>
<reference evidence="2 3" key="1">
    <citation type="submission" date="2017-07" db="EMBL/GenBank/DDBJ databases">
        <title>An improved, manually edited Actinidia chinensis var. chinensis (kiwifruit) genome highlights the challenges associated with draft genomes and gene prediction in plants.</title>
        <authorList>
            <person name="Pilkington S."/>
            <person name="Crowhurst R."/>
            <person name="Hilario E."/>
            <person name="Nardozza S."/>
            <person name="Fraser L."/>
            <person name="Peng Y."/>
            <person name="Gunaseelan K."/>
            <person name="Simpson R."/>
            <person name="Tahir J."/>
            <person name="Deroles S."/>
            <person name="Templeton K."/>
            <person name="Luo Z."/>
            <person name="Davy M."/>
            <person name="Cheng C."/>
            <person name="Mcneilage M."/>
            <person name="Scaglione D."/>
            <person name="Liu Y."/>
            <person name="Zhang Q."/>
            <person name="Datson P."/>
            <person name="De Silva N."/>
            <person name="Gardiner S."/>
            <person name="Bassett H."/>
            <person name="Chagne D."/>
            <person name="Mccallum J."/>
            <person name="Dzierzon H."/>
            <person name="Deng C."/>
            <person name="Wang Y.-Y."/>
            <person name="Barron N."/>
            <person name="Manako K."/>
            <person name="Bowen J."/>
            <person name="Foster T."/>
            <person name="Erridge Z."/>
            <person name="Tiffin H."/>
            <person name="Waite C."/>
            <person name="Davies K."/>
            <person name="Grierson E."/>
            <person name="Laing W."/>
            <person name="Kirk R."/>
            <person name="Chen X."/>
            <person name="Wood M."/>
            <person name="Montefiori M."/>
            <person name="Brummell D."/>
            <person name="Schwinn K."/>
            <person name="Catanach A."/>
            <person name="Fullerton C."/>
            <person name="Li D."/>
            <person name="Meiyalaghan S."/>
            <person name="Nieuwenhuizen N."/>
            <person name="Read N."/>
            <person name="Prakash R."/>
            <person name="Hunter D."/>
            <person name="Zhang H."/>
            <person name="Mckenzie M."/>
            <person name="Knabel M."/>
            <person name="Harris A."/>
            <person name="Allan A."/>
            <person name="Chen A."/>
            <person name="Janssen B."/>
            <person name="Plunkett B."/>
            <person name="Dwamena C."/>
            <person name="Voogd C."/>
            <person name="Leif D."/>
            <person name="Lafferty D."/>
            <person name="Souleyre E."/>
            <person name="Varkonyi-Gasic E."/>
            <person name="Gambi F."/>
            <person name="Hanley J."/>
            <person name="Yao J.-L."/>
            <person name="Cheung J."/>
            <person name="David K."/>
            <person name="Warren B."/>
            <person name="Marsh K."/>
            <person name="Snowden K."/>
            <person name="Lin-Wang K."/>
            <person name="Brian L."/>
            <person name="Martinez-Sanchez M."/>
            <person name="Wang M."/>
            <person name="Ileperuma N."/>
            <person name="Macnee N."/>
            <person name="Campin R."/>
            <person name="Mcatee P."/>
            <person name="Drummond R."/>
            <person name="Espley R."/>
            <person name="Ireland H."/>
            <person name="Wu R."/>
            <person name="Atkinson R."/>
            <person name="Karunairetnam S."/>
            <person name="Bulley S."/>
            <person name="Chunkath S."/>
            <person name="Hanley Z."/>
            <person name="Storey R."/>
            <person name="Thrimawithana A."/>
            <person name="Thomson S."/>
            <person name="David C."/>
            <person name="Testolin R."/>
        </authorList>
    </citation>
    <scope>NUCLEOTIDE SEQUENCE [LARGE SCALE GENOMIC DNA]</scope>
    <source>
        <strain evidence="3">cv. Red5</strain>
        <tissue evidence="2">Young leaf</tissue>
    </source>
</reference>
<evidence type="ECO:0000259" key="1">
    <source>
        <dbReference type="Pfam" id="PF00190"/>
    </source>
</evidence>
<dbReference type="InParanoid" id="A0A2R6PW63"/>
<sequence>MRVLVKALASTTFKVLKASLVEFPSFNGQCVSYAVLQYPAGTVNSPHTHPRASELLFLFRVSLEVGFVDTTNKPFTQMSGPVMCLCFPRDLFTTSTRRIPLLLHWPSPLLLASVLELCRFLPLYSTLASLTESWRKSFKTDSATIEKLKAGLAH</sequence>
<dbReference type="OMA" id="HTRPCAT"/>
<reference evidence="3" key="2">
    <citation type="journal article" date="2018" name="BMC Genomics">
        <title>A manually annotated Actinidia chinensis var. chinensis (kiwifruit) genome highlights the challenges associated with draft genomes and gene prediction in plants.</title>
        <authorList>
            <person name="Pilkington S.M."/>
            <person name="Crowhurst R."/>
            <person name="Hilario E."/>
            <person name="Nardozza S."/>
            <person name="Fraser L."/>
            <person name="Peng Y."/>
            <person name="Gunaseelan K."/>
            <person name="Simpson R."/>
            <person name="Tahir J."/>
            <person name="Deroles S.C."/>
            <person name="Templeton K."/>
            <person name="Luo Z."/>
            <person name="Davy M."/>
            <person name="Cheng C."/>
            <person name="McNeilage M."/>
            <person name="Scaglione D."/>
            <person name="Liu Y."/>
            <person name="Zhang Q."/>
            <person name="Datson P."/>
            <person name="De Silva N."/>
            <person name="Gardiner S.E."/>
            <person name="Bassett H."/>
            <person name="Chagne D."/>
            <person name="McCallum J."/>
            <person name="Dzierzon H."/>
            <person name="Deng C."/>
            <person name="Wang Y.Y."/>
            <person name="Barron L."/>
            <person name="Manako K."/>
            <person name="Bowen J."/>
            <person name="Foster T.M."/>
            <person name="Erridge Z.A."/>
            <person name="Tiffin H."/>
            <person name="Waite C.N."/>
            <person name="Davies K.M."/>
            <person name="Grierson E.P."/>
            <person name="Laing W.A."/>
            <person name="Kirk R."/>
            <person name="Chen X."/>
            <person name="Wood M."/>
            <person name="Montefiori M."/>
            <person name="Brummell D.A."/>
            <person name="Schwinn K.E."/>
            <person name="Catanach A."/>
            <person name="Fullerton C."/>
            <person name="Li D."/>
            <person name="Meiyalaghan S."/>
            <person name="Nieuwenhuizen N."/>
            <person name="Read N."/>
            <person name="Prakash R."/>
            <person name="Hunter D."/>
            <person name="Zhang H."/>
            <person name="McKenzie M."/>
            <person name="Knabel M."/>
            <person name="Harris A."/>
            <person name="Allan A.C."/>
            <person name="Gleave A."/>
            <person name="Chen A."/>
            <person name="Janssen B.J."/>
            <person name="Plunkett B."/>
            <person name="Ampomah-Dwamena C."/>
            <person name="Voogd C."/>
            <person name="Leif D."/>
            <person name="Lafferty D."/>
            <person name="Souleyre E.J.F."/>
            <person name="Varkonyi-Gasic E."/>
            <person name="Gambi F."/>
            <person name="Hanley J."/>
            <person name="Yao J.L."/>
            <person name="Cheung J."/>
            <person name="David K.M."/>
            <person name="Warren B."/>
            <person name="Marsh K."/>
            <person name="Snowden K.C."/>
            <person name="Lin-Wang K."/>
            <person name="Brian L."/>
            <person name="Martinez-Sanchez M."/>
            <person name="Wang M."/>
            <person name="Ileperuma N."/>
            <person name="Macnee N."/>
            <person name="Campin R."/>
            <person name="McAtee P."/>
            <person name="Drummond R.S.M."/>
            <person name="Espley R.V."/>
            <person name="Ireland H.S."/>
            <person name="Wu R."/>
            <person name="Atkinson R.G."/>
            <person name="Karunairetnam S."/>
            <person name="Bulley S."/>
            <person name="Chunkath S."/>
            <person name="Hanley Z."/>
            <person name="Storey R."/>
            <person name="Thrimawithana A.H."/>
            <person name="Thomson S."/>
            <person name="David C."/>
            <person name="Testolin R."/>
            <person name="Huang H."/>
            <person name="Hellens R.P."/>
            <person name="Schaffer R.J."/>
        </authorList>
    </citation>
    <scope>NUCLEOTIDE SEQUENCE [LARGE SCALE GENOMIC DNA]</scope>
    <source>
        <strain evidence="3">cv. Red5</strain>
    </source>
</reference>
<dbReference type="OrthoDB" id="1546383at2759"/>
<dbReference type="InterPro" id="IPR011051">
    <property type="entry name" value="RmlC_Cupin_sf"/>
</dbReference>